<protein>
    <submittedName>
        <fullName evidence="1">Uncharacterized protein</fullName>
    </submittedName>
</protein>
<evidence type="ECO:0000313" key="2">
    <source>
        <dbReference type="Proteomes" id="UP000054776"/>
    </source>
</evidence>
<gene>
    <name evidence="1" type="ORF">T01_12493</name>
</gene>
<dbReference type="Proteomes" id="UP000054776">
    <property type="component" value="Unassembled WGS sequence"/>
</dbReference>
<name>A0A0V1APF6_TRISP</name>
<reference evidence="1 2" key="1">
    <citation type="submission" date="2015-01" db="EMBL/GenBank/DDBJ databases">
        <title>Evolution of Trichinella species and genotypes.</title>
        <authorList>
            <person name="Korhonen P.K."/>
            <person name="Edoardo P."/>
            <person name="Giuseppe L.R."/>
            <person name="Gasser R.B."/>
        </authorList>
    </citation>
    <scope>NUCLEOTIDE SEQUENCE [LARGE SCALE GENOMIC DNA]</scope>
    <source>
        <strain evidence="1">ISS3</strain>
    </source>
</reference>
<dbReference type="EMBL" id="JYDH01000361">
    <property type="protein sequence ID" value="KRY26688.1"/>
    <property type="molecule type" value="Genomic_DNA"/>
</dbReference>
<evidence type="ECO:0000313" key="1">
    <source>
        <dbReference type="EMBL" id="KRY26688.1"/>
    </source>
</evidence>
<dbReference type="InParanoid" id="A0A0V1APF6"/>
<dbReference type="AlphaFoldDB" id="A0A0V1APF6"/>
<proteinExistence type="predicted"/>
<comment type="caution">
    <text evidence="1">The sequence shown here is derived from an EMBL/GenBank/DDBJ whole genome shotgun (WGS) entry which is preliminary data.</text>
</comment>
<sequence>MKENLINQQCVPTDASNSNRHDKKQYCGIKPYKINGITKNYRCQSKSHLLAAEKA</sequence>
<accession>A0A0V1APF6</accession>
<organism evidence="1 2">
    <name type="scientific">Trichinella spiralis</name>
    <name type="common">Trichina worm</name>
    <dbReference type="NCBI Taxonomy" id="6334"/>
    <lineage>
        <taxon>Eukaryota</taxon>
        <taxon>Metazoa</taxon>
        <taxon>Ecdysozoa</taxon>
        <taxon>Nematoda</taxon>
        <taxon>Enoplea</taxon>
        <taxon>Dorylaimia</taxon>
        <taxon>Trichinellida</taxon>
        <taxon>Trichinellidae</taxon>
        <taxon>Trichinella</taxon>
    </lineage>
</organism>
<keyword evidence="2" id="KW-1185">Reference proteome</keyword>